<dbReference type="Proteomes" id="UP000236319">
    <property type="component" value="Unassembled WGS sequence"/>
</dbReference>
<feature type="region of interest" description="Disordered" evidence="1">
    <location>
        <begin position="244"/>
        <end position="268"/>
    </location>
</feature>
<feature type="compositionally biased region" description="Basic and acidic residues" evidence="1">
    <location>
        <begin position="467"/>
        <end position="481"/>
    </location>
</feature>
<name>A0A2H6KAX8_9APIC</name>
<dbReference type="VEuPathDB" id="PiroplasmaDB:BOVATA_016440"/>
<reference evidence="2 3" key="1">
    <citation type="journal article" date="2017" name="BMC Genomics">
        <title>Whole-genome assembly of Babesia ovata and comparative genomics between closely related pathogens.</title>
        <authorList>
            <person name="Yamagishi J."/>
            <person name="Asada M."/>
            <person name="Hakimi H."/>
            <person name="Tanaka T.Q."/>
            <person name="Sugimoto C."/>
            <person name="Kawazu S."/>
        </authorList>
    </citation>
    <scope>NUCLEOTIDE SEQUENCE [LARGE SCALE GENOMIC DNA]</scope>
    <source>
        <strain evidence="2 3">Miyake</strain>
    </source>
</reference>
<feature type="compositionally biased region" description="Basic and acidic residues" evidence="1">
    <location>
        <begin position="393"/>
        <end position="402"/>
    </location>
</feature>
<feature type="compositionally biased region" description="Low complexity" evidence="1">
    <location>
        <begin position="250"/>
        <end position="268"/>
    </location>
</feature>
<evidence type="ECO:0000313" key="2">
    <source>
        <dbReference type="EMBL" id="GBE60151.1"/>
    </source>
</evidence>
<accession>A0A2H6KAX8</accession>
<organism evidence="2 3">
    <name type="scientific">Babesia ovata</name>
    <dbReference type="NCBI Taxonomy" id="189622"/>
    <lineage>
        <taxon>Eukaryota</taxon>
        <taxon>Sar</taxon>
        <taxon>Alveolata</taxon>
        <taxon>Apicomplexa</taxon>
        <taxon>Aconoidasida</taxon>
        <taxon>Piroplasmida</taxon>
        <taxon>Babesiidae</taxon>
        <taxon>Babesia</taxon>
    </lineage>
</organism>
<dbReference type="AlphaFoldDB" id="A0A2H6KAX8"/>
<evidence type="ECO:0000313" key="3">
    <source>
        <dbReference type="Proteomes" id="UP000236319"/>
    </source>
</evidence>
<feature type="region of interest" description="Disordered" evidence="1">
    <location>
        <begin position="384"/>
        <end position="407"/>
    </location>
</feature>
<feature type="compositionally biased region" description="Low complexity" evidence="1">
    <location>
        <begin position="632"/>
        <end position="658"/>
    </location>
</feature>
<dbReference type="OrthoDB" id="365596at2759"/>
<dbReference type="EMBL" id="BDSA01000002">
    <property type="protein sequence ID" value="GBE60151.1"/>
    <property type="molecule type" value="Genomic_DNA"/>
</dbReference>
<feature type="region of interest" description="Disordered" evidence="1">
    <location>
        <begin position="632"/>
        <end position="689"/>
    </location>
</feature>
<dbReference type="GeneID" id="39873921"/>
<gene>
    <name evidence="2" type="ORF">BOVATA_016440</name>
</gene>
<feature type="region of interest" description="Disordered" evidence="1">
    <location>
        <begin position="430"/>
        <end position="526"/>
    </location>
</feature>
<dbReference type="RefSeq" id="XP_028866394.1">
    <property type="nucleotide sequence ID" value="XM_029010561.1"/>
</dbReference>
<sequence length="689" mass="74352">MANLRAGKNARGDERCARGLPVLEGLSYDSVLRRWCVKVPPEICSSGGTFYFSTSSNDVANVWLSALYHWGRLIVCHLRSKDTDCPCGVCRSAFEKPGGSEKLSVLDFTEFFADGVEATSAVPSARLTVGSAALTDNCGNASSEICGCWNRNEALIPPDNLLNVENTRRYEDTLPLGSIFFDDSLSGSLSNAHRDTPRGVGFSGSNFCGGFDALASISAGRLKGCPTDLCASEPVDYLSRRQLAHGHGLPPSTRSPNRSSSSGISPVPDVSTAGEAILASAKERLALTTTHVESSCLPRGDTYHSAPLLHATCADALAASHFVNRYHELQTQYCTGACSAHLTAGRDYDNLRFLSLLAGHTRHGSSRKAPQFKAEGMGLLRLHQRHARRKNRQDRVGDESAHRRQTAGLTQDYIIQLDSQAIPSRSDIYRAGGIDRGVGNSSHQEDNAGSSHAESPSGYSSAVSTRRSTESKSQETADHFSDNAVGDPSSSAEFDDNSSMTDDSLGDSTRKSRRRGRPRSNVPSNISDMAEALRPWHREVFWVPSISRWRTSFTDETGTRHTKTFTPSVFGGVKEAYDAAVKYKEAVDQICEASGIPESRRILLKRDIEMSLKRKRLPRNCTVDLFSHFDNNPSSADDAAAPATSSQDMTSSNSSSSSGGQGAICPPASDAPAYNADALSAPIPRDLQK</sequence>
<evidence type="ECO:0000256" key="1">
    <source>
        <dbReference type="SAM" id="MobiDB-lite"/>
    </source>
</evidence>
<proteinExistence type="predicted"/>
<feature type="compositionally biased region" description="Polar residues" evidence="1">
    <location>
        <begin position="488"/>
        <end position="502"/>
    </location>
</feature>
<comment type="caution">
    <text evidence="2">The sequence shown here is derived from an EMBL/GenBank/DDBJ whole genome shotgun (WGS) entry which is preliminary data.</text>
</comment>
<protein>
    <submittedName>
        <fullName evidence="2">AP2 domain transcription factor AP2XII-5</fullName>
    </submittedName>
</protein>
<keyword evidence="3" id="KW-1185">Reference proteome</keyword>
<feature type="compositionally biased region" description="Polar residues" evidence="1">
    <location>
        <begin position="439"/>
        <end position="466"/>
    </location>
</feature>